<evidence type="ECO:0000313" key="2">
    <source>
        <dbReference type="Proteomes" id="UP000044602"/>
    </source>
</evidence>
<protein>
    <submittedName>
        <fullName evidence="1">Uncharacterized protein</fullName>
    </submittedName>
</protein>
<organism evidence="1 2">
    <name type="scientific">Verticillium longisporum</name>
    <name type="common">Verticillium dahliae var. longisporum</name>
    <dbReference type="NCBI Taxonomy" id="100787"/>
    <lineage>
        <taxon>Eukaryota</taxon>
        <taxon>Fungi</taxon>
        <taxon>Dikarya</taxon>
        <taxon>Ascomycota</taxon>
        <taxon>Pezizomycotina</taxon>
        <taxon>Sordariomycetes</taxon>
        <taxon>Hypocreomycetidae</taxon>
        <taxon>Glomerellales</taxon>
        <taxon>Plectosphaerellaceae</taxon>
        <taxon>Verticillium</taxon>
    </lineage>
</organism>
<name>A0A0G4L7W0_VERLO</name>
<reference evidence="1 2" key="1">
    <citation type="submission" date="2015-05" db="EMBL/GenBank/DDBJ databases">
        <authorList>
            <person name="Wang D.B."/>
            <person name="Wang M."/>
        </authorList>
    </citation>
    <scope>NUCLEOTIDE SEQUENCE [LARGE SCALE GENOMIC DNA]</scope>
    <source>
        <strain evidence="1">VL1</strain>
    </source>
</reference>
<gene>
    <name evidence="1" type="ORF">BN1708_017626</name>
</gene>
<dbReference type="EMBL" id="CVQH01009114">
    <property type="protein sequence ID" value="CRK18064.1"/>
    <property type="molecule type" value="Genomic_DNA"/>
</dbReference>
<sequence>LDCQDGYNRSPKAG</sequence>
<keyword evidence="2" id="KW-1185">Reference proteome</keyword>
<feature type="non-terminal residue" evidence="1">
    <location>
        <position position="1"/>
    </location>
</feature>
<evidence type="ECO:0000313" key="1">
    <source>
        <dbReference type="EMBL" id="CRK18064.1"/>
    </source>
</evidence>
<dbReference type="Proteomes" id="UP000044602">
    <property type="component" value="Unassembled WGS sequence"/>
</dbReference>
<accession>A0A0G4L7W0</accession>
<proteinExistence type="predicted"/>